<name>A0A3B1BMZ5_9ZZZZ</name>
<keyword evidence="2" id="KW-0132">Cell division</keyword>
<dbReference type="PANTHER" id="PTHR37485:SF1">
    <property type="entry name" value="CELL DIVISION PROTEIN FTSB"/>
    <property type="match status" value="1"/>
</dbReference>
<dbReference type="GO" id="GO:0030428">
    <property type="term" value="C:cell septum"/>
    <property type="evidence" value="ECO:0007669"/>
    <property type="project" value="TreeGrafter"/>
</dbReference>
<keyword evidence="5" id="KW-0472">Membrane</keyword>
<accession>A0A3B1BMZ5</accession>
<reference evidence="8" key="1">
    <citation type="submission" date="2018-06" db="EMBL/GenBank/DDBJ databases">
        <authorList>
            <person name="Zhirakovskaya E."/>
        </authorList>
    </citation>
    <scope>NUCLEOTIDE SEQUENCE</scope>
</reference>
<dbReference type="Pfam" id="PF04977">
    <property type="entry name" value="DivIC"/>
    <property type="match status" value="1"/>
</dbReference>
<protein>
    <recommendedName>
        <fullName evidence="9">Cell division protein DivIC (FtsB), stabilizes FtsL against RasP cleavage</fullName>
    </recommendedName>
</protein>
<keyword evidence="3" id="KW-0812">Transmembrane</keyword>
<evidence type="ECO:0000256" key="7">
    <source>
        <dbReference type="SAM" id="Coils"/>
    </source>
</evidence>
<proteinExistence type="predicted"/>
<sequence length="124" mass="13980">MERSKPLFLLAASSLFFVLMTVTAYYKSNGLKDLQKLEVAIAKVRTEIKDVRRENARYRHELDSLNYSNSYVEAIARENLGLVKPGEVVYEFVDTSVMTDHNIDLAGAARPGVDNKTARKQVAK</sequence>
<gene>
    <name evidence="8" type="ORF">MNBD_NITROSPINAE02-59</name>
</gene>
<keyword evidence="7" id="KW-0175">Coiled coil</keyword>
<evidence type="ECO:0008006" key="9">
    <source>
        <dbReference type="Google" id="ProtNLM"/>
    </source>
</evidence>
<dbReference type="PANTHER" id="PTHR37485">
    <property type="entry name" value="CELL DIVISION PROTEIN FTSB"/>
    <property type="match status" value="1"/>
</dbReference>
<dbReference type="InterPro" id="IPR007060">
    <property type="entry name" value="FtsL/DivIC"/>
</dbReference>
<evidence type="ECO:0000313" key="8">
    <source>
        <dbReference type="EMBL" id="VAX19726.1"/>
    </source>
</evidence>
<dbReference type="EMBL" id="UOGE01000047">
    <property type="protein sequence ID" value="VAX19726.1"/>
    <property type="molecule type" value="Genomic_DNA"/>
</dbReference>
<evidence type="ECO:0000256" key="3">
    <source>
        <dbReference type="ARBA" id="ARBA00022692"/>
    </source>
</evidence>
<keyword evidence="4" id="KW-1133">Transmembrane helix</keyword>
<evidence type="ECO:0000256" key="4">
    <source>
        <dbReference type="ARBA" id="ARBA00022989"/>
    </source>
</evidence>
<keyword evidence="6" id="KW-0131">Cell cycle</keyword>
<evidence type="ECO:0000256" key="6">
    <source>
        <dbReference type="ARBA" id="ARBA00023306"/>
    </source>
</evidence>
<organism evidence="8">
    <name type="scientific">hydrothermal vent metagenome</name>
    <dbReference type="NCBI Taxonomy" id="652676"/>
    <lineage>
        <taxon>unclassified sequences</taxon>
        <taxon>metagenomes</taxon>
        <taxon>ecological metagenomes</taxon>
    </lineage>
</organism>
<evidence type="ECO:0000256" key="2">
    <source>
        <dbReference type="ARBA" id="ARBA00022618"/>
    </source>
</evidence>
<keyword evidence="1" id="KW-1003">Cell membrane</keyword>
<evidence type="ECO:0000256" key="1">
    <source>
        <dbReference type="ARBA" id="ARBA00022475"/>
    </source>
</evidence>
<feature type="coiled-coil region" evidence="7">
    <location>
        <begin position="34"/>
        <end position="68"/>
    </location>
</feature>
<dbReference type="InterPro" id="IPR023081">
    <property type="entry name" value="Cell_div_FtsB"/>
</dbReference>
<dbReference type="AlphaFoldDB" id="A0A3B1BMZ5"/>
<evidence type="ECO:0000256" key="5">
    <source>
        <dbReference type="ARBA" id="ARBA00023136"/>
    </source>
</evidence>
<dbReference type="GO" id="GO:0043093">
    <property type="term" value="P:FtsZ-dependent cytokinesis"/>
    <property type="evidence" value="ECO:0007669"/>
    <property type="project" value="TreeGrafter"/>
</dbReference>